<comment type="pathway">
    <text evidence="1">Carbohydrate degradation; glycolysis; D-glyceraldehyde 3-phosphate and glycerone phosphate from D-glucose: step 4/4.</text>
</comment>
<dbReference type="EC" id="4.1.2.13" evidence="3"/>
<dbReference type="PANTHER" id="PTHR11627">
    <property type="entry name" value="FRUCTOSE-BISPHOSPHATE ALDOLASE"/>
    <property type="match status" value="1"/>
</dbReference>
<name>A0A2T6AV66_9RHOB</name>
<dbReference type="UniPathway" id="UPA00109">
    <property type="reaction ID" value="UER00183"/>
</dbReference>
<dbReference type="NCBIfam" id="NF003784">
    <property type="entry name" value="PRK05377.1"/>
    <property type="match status" value="1"/>
</dbReference>
<dbReference type="GO" id="GO:0004332">
    <property type="term" value="F:fructose-bisphosphate aldolase activity"/>
    <property type="evidence" value="ECO:0007669"/>
    <property type="project" value="UniProtKB-EC"/>
</dbReference>
<gene>
    <name evidence="7" type="ORF">C8N44_11123</name>
</gene>
<dbReference type="RefSeq" id="WP_107976065.1">
    <property type="nucleotide sequence ID" value="NZ_BMEZ01000013.1"/>
</dbReference>
<dbReference type="OrthoDB" id="9813469at2"/>
<evidence type="ECO:0000256" key="5">
    <source>
        <dbReference type="ARBA" id="ARBA00023239"/>
    </source>
</evidence>
<dbReference type="Proteomes" id="UP000244069">
    <property type="component" value="Unassembled WGS sequence"/>
</dbReference>
<evidence type="ECO:0000256" key="6">
    <source>
        <dbReference type="ARBA" id="ARBA00029799"/>
    </source>
</evidence>
<accession>A0A2T6AV66</accession>
<dbReference type="GO" id="GO:0006096">
    <property type="term" value="P:glycolytic process"/>
    <property type="evidence" value="ECO:0007669"/>
    <property type="project" value="UniProtKB-UniPathway"/>
</dbReference>
<evidence type="ECO:0000313" key="7">
    <source>
        <dbReference type="EMBL" id="PTX47695.1"/>
    </source>
</evidence>
<keyword evidence="8" id="KW-1185">Reference proteome</keyword>
<evidence type="ECO:0000256" key="4">
    <source>
        <dbReference type="ARBA" id="ARBA00023152"/>
    </source>
</evidence>
<dbReference type="Gene3D" id="3.20.20.70">
    <property type="entry name" value="Aldolase class I"/>
    <property type="match status" value="1"/>
</dbReference>
<dbReference type="Pfam" id="PF00274">
    <property type="entry name" value="Glycolytic"/>
    <property type="match status" value="1"/>
</dbReference>
<keyword evidence="4" id="KW-0324">Glycolysis</keyword>
<comment type="similarity">
    <text evidence="2">Belongs to the class I fructose-bisphosphate aldolase family.</text>
</comment>
<dbReference type="InterPro" id="IPR000741">
    <property type="entry name" value="FBA_I"/>
</dbReference>
<sequence length="300" mass="32400">MGQDQFEKMSAQMGEGKGFIAALDQSGGSTPKALRLYGVSEDEYEGEEAMFAEIHAMRARIITAPDFTSEKVIGAILFERTMRGAVEGTPVAKLLWESRGIVPFLKIDKGLEEKENGVQLMKPIPGLPELLQEAKGMGIFGTKERSVVHEANAEGIAAIVKQQFEVGKVVTDAGLVPILEPEVDINAPDKPEAEAMLKAEIAKYLDQLPESETVMLKLTIPTEAGLYDELADHPRVLRVVALSGGYSTDDACERLAKQGKMIASFSRALTEGLSKKQSDAEFNAALGQNIDKIYTASVAG</sequence>
<protein>
    <recommendedName>
        <fullName evidence="3">fructose-bisphosphate aldolase</fullName>
        <ecNumber evidence="3">4.1.2.13</ecNumber>
    </recommendedName>
    <alternativeName>
        <fullName evidence="6">Fructose-bisphosphate aldolase class I</fullName>
    </alternativeName>
</protein>
<evidence type="ECO:0000256" key="3">
    <source>
        <dbReference type="ARBA" id="ARBA00013068"/>
    </source>
</evidence>
<reference evidence="7 8" key="1">
    <citation type="submission" date="2018-04" db="EMBL/GenBank/DDBJ databases">
        <title>Genomic Encyclopedia of Archaeal and Bacterial Type Strains, Phase II (KMG-II): from individual species to whole genera.</title>
        <authorList>
            <person name="Goeker M."/>
        </authorList>
    </citation>
    <scope>NUCLEOTIDE SEQUENCE [LARGE SCALE GENOMIC DNA]</scope>
    <source>
        <strain evidence="7 8">DSM 29329</strain>
    </source>
</reference>
<dbReference type="AlphaFoldDB" id="A0A2T6AV66"/>
<dbReference type="EMBL" id="QBKN01000011">
    <property type="protein sequence ID" value="PTX47695.1"/>
    <property type="molecule type" value="Genomic_DNA"/>
</dbReference>
<proteinExistence type="inferred from homology"/>
<comment type="caution">
    <text evidence="7">The sequence shown here is derived from an EMBL/GenBank/DDBJ whole genome shotgun (WGS) entry which is preliminary data.</text>
</comment>
<evidence type="ECO:0000313" key="8">
    <source>
        <dbReference type="Proteomes" id="UP000244069"/>
    </source>
</evidence>
<dbReference type="InterPro" id="IPR013785">
    <property type="entry name" value="Aldolase_TIM"/>
</dbReference>
<evidence type="ECO:0000256" key="2">
    <source>
        <dbReference type="ARBA" id="ARBA00010387"/>
    </source>
</evidence>
<keyword evidence="5" id="KW-0456">Lyase</keyword>
<dbReference type="SUPFAM" id="SSF51569">
    <property type="entry name" value="Aldolase"/>
    <property type="match status" value="1"/>
</dbReference>
<evidence type="ECO:0000256" key="1">
    <source>
        <dbReference type="ARBA" id="ARBA00004714"/>
    </source>
</evidence>
<organism evidence="7 8">
    <name type="scientific">Allosediminivita pacifica</name>
    <dbReference type="NCBI Taxonomy" id="1267769"/>
    <lineage>
        <taxon>Bacteria</taxon>
        <taxon>Pseudomonadati</taxon>
        <taxon>Pseudomonadota</taxon>
        <taxon>Alphaproteobacteria</taxon>
        <taxon>Rhodobacterales</taxon>
        <taxon>Paracoccaceae</taxon>
        <taxon>Allosediminivita</taxon>
    </lineage>
</organism>